<comment type="caution">
    <text evidence="5">The sequence shown here is derived from an EMBL/GenBank/DDBJ whole genome shotgun (WGS) entry which is preliminary data.</text>
</comment>
<dbReference type="Pfam" id="PF00501">
    <property type="entry name" value="AMP-binding"/>
    <property type="match status" value="1"/>
</dbReference>
<dbReference type="InterPro" id="IPR025110">
    <property type="entry name" value="AMP-bd_C"/>
</dbReference>
<dbReference type="Pfam" id="PF00550">
    <property type="entry name" value="PP-binding"/>
    <property type="match status" value="1"/>
</dbReference>
<dbReference type="RefSeq" id="WP_203819776.1">
    <property type="nucleotide sequence ID" value="NZ_BAAABP010000052.1"/>
</dbReference>
<dbReference type="GO" id="GO:0043041">
    <property type="term" value="P:amino acid activation for nonribosomal peptide biosynthetic process"/>
    <property type="evidence" value="ECO:0007669"/>
    <property type="project" value="TreeGrafter"/>
</dbReference>
<proteinExistence type="predicted"/>
<dbReference type="Gene3D" id="3.30.559.30">
    <property type="entry name" value="Nonribosomal peptide synthetase, condensation domain"/>
    <property type="match status" value="1"/>
</dbReference>
<dbReference type="GO" id="GO:0003824">
    <property type="term" value="F:catalytic activity"/>
    <property type="evidence" value="ECO:0007669"/>
    <property type="project" value="InterPro"/>
</dbReference>
<dbReference type="FunFam" id="3.40.50.980:FF:000001">
    <property type="entry name" value="Non-ribosomal peptide synthetase"/>
    <property type="match status" value="1"/>
</dbReference>
<evidence type="ECO:0000256" key="1">
    <source>
        <dbReference type="ARBA" id="ARBA00001957"/>
    </source>
</evidence>
<dbReference type="AlphaFoldDB" id="A0A919MF16"/>
<keyword evidence="2" id="KW-0596">Phosphopantetheine</keyword>
<dbReference type="PROSITE" id="PS50075">
    <property type="entry name" value="CARRIER"/>
    <property type="match status" value="1"/>
</dbReference>
<dbReference type="InterPro" id="IPR006162">
    <property type="entry name" value="Ppantetheine_attach_site"/>
</dbReference>
<evidence type="ECO:0000313" key="6">
    <source>
        <dbReference type="Proteomes" id="UP000598174"/>
    </source>
</evidence>
<dbReference type="CDD" id="cd19531">
    <property type="entry name" value="LCL_NRPS-like"/>
    <property type="match status" value="1"/>
</dbReference>
<dbReference type="GO" id="GO:0031177">
    <property type="term" value="F:phosphopantetheine binding"/>
    <property type="evidence" value="ECO:0007669"/>
    <property type="project" value="TreeGrafter"/>
</dbReference>
<dbReference type="SUPFAM" id="SSF47336">
    <property type="entry name" value="ACP-like"/>
    <property type="match status" value="1"/>
</dbReference>
<dbReference type="Gene3D" id="3.30.559.10">
    <property type="entry name" value="Chloramphenicol acetyltransferase-like domain"/>
    <property type="match status" value="1"/>
</dbReference>
<evidence type="ECO:0000313" key="5">
    <source>
        <dbReference type="EMBL" id="GIE13338.1"/>
    </source>
</evidence>
<evidence type="ECO:0000256" key="3">
    <source>
        <dbReference type="ARBA" id="ARBA00022553"/>
    </source>
</evidence>
<dbReference type="Gene3D" id="3.30.300.30">
    <property type="match status" value="1"/>
</dbReference>
<dbReference type="InterPro" id="IPR009081">
    <property type="entry name" value="PP-bd_ACP"/>
</dbReference>
<dbReference type="GO" id="GO:0008610">
    <property type="term" value="P:lipid biosynthetic process"/>
    <property type="evidence" value="ECO:0007669"/>
    <property type="project" value="UniProtKB-ARBA"/>
</dbReference>
<dbReference type="FunFam" id="3.40.50.12780:FF:000012">
    <property type="entry name" value="Non-ribosomal peptide synthetase"/>
    <property type="match status" value="1"/>
</dbReference>
<dbReference type="GO" id="GO:0044550">
    <property type="term" value="P:secondary metabolite biosynthetic process"/>
    <property type="evidence" value="ECO:0007669"/>
    <property type="project" value="UniProtKB-ARBA"/>
</dbReference>
<dbReference type="InterPro" id="IPR023213">
    <property type="entry name" value="CAT-like_dom_sf"/>
</dbReference>
<reference evidence="5" key="1">
    <citation type="submission" date="2021-01" db="EMBL/GenBank/DDBJ databases">
        <title>Whole genome shotgun sequence of Actinoplanes ferrugineus NBRC 15555.</title>
        <authorList>
            <person name="Komaki H."/>
            <person name="Tamura T."/>
        </authorList>
    </citation>
    <scope>NUCLEOTIDE SEQUENCE</scope>
    <source>
        <strain evidence="5">NBRC 15555</strain>
    </source>
</reference>
<dbReference type="InterPro" id="IPR020845">
    <property type="entry name" value="AMP-binding_CS"/>
</dbReference>
<gene>
    <name evidence="5" type="ORF">Afe05nite_51780</name>
</gene>
<dbReference type="PANTHER" id="PTHR45527">
    <property type="entry name" value="NONRIBOSOMAL PEPTIDE SYNTHETASE"/>
    <property type="match status" value="1"/>
</dbReference>
<dbReference type="PANTHER" id="PTHR45527:SF1">
    <property type="entry name" value="FATTY ACID SYNTHASE"/>
    <property type="match status" value="1"/>
</dbReference>
<organism evidence="5 6">
    <name type="scientific">Paractinoplanes ferrugineus</name>
    <dbReference type="NCBI Taxonomy" id="113564"/>
    <lineage>
        <taxon>Bacteria</taxon>
        <taxon>Bacillati</taxon>
        <taxon>Actinomycetota</taxon>
        <taxon>Actinomycetes</taxon>
        <taxon>Micromonosporales</taxon>
        <taxon>Micromonosporaceae</taxon>
        <taxon>Paractinoplanes</taxon>
    </lineage>
</organism>
<dbReference type="PROSITE" id="PS00012">
    <property type="entry name" value="PHOSPHOPANTETHEINE"/>
    <property type="match status" value="1"/>
</dbReference>
<dbReference type="PROSITE" id="PS00455">
    <property type="entry name" value="AMP_BINDING"/>
    <property type="match status" value="1"/>
</dbReference>
<dbReference type="Pfam" id="PF00668">
    <property type="entry name" value="Condensation"/>
    <property type="match status" value="1"/>
</dbReference>
<dbReference type="Gene3D" id="1.10.1200.10">
    <property type="entry name" value="ACP-like"/>
    <property type="match status" value="1"/>
</dbReference>
<feature type="domain" description="Carrier" evidence="4">
    <location>
        <begin position="996"/>
        <end position="1071"/>
    </location>
</feature>
<comment type="cofactor">
    <cofactor evidence="1">
        <name>pantetheine 4'-phosphate</name>
        <dbReference type="ChEBI" id="CHEBI:47942"/>
    </cofactor>
</comment>
<dbReference type="EMBL" id="BOMM01000047">
    <property type="protein sequence ID" value="GIE13338.1"/>
    <property type="molecule type" value="Genomic_DNA"/>
</dbReference>
<dbReference type="SUPFAM" id="SSF56801">
    <property type="entry name" value="Acetyl-CoA synthetase-like"/>
    <property type="match status" value="1"/>
</dbReference>
<name>A0A919MF16_9ACTN</name>
<dbReference type="Gene3D" id="2.30.38.10">
    <property type="entry name" value="Luciferase, Domain 3"/>
    <property type="match status" value="1"/>
</dbReference>
<sequence>MSDIMKRLAKLPADKRSEILALLLGDSDDEGAGELVPRAPGARTPLSFAQQTLWFLDRLAPGQQTYNVPLCFEIGGPLDVPALERALGAVIARHEALRTHLDEDAEGPVQVIDDRLPLELPVLDVAATDVPDEVARLAARPFDLQRAPLWRAHLLRSGAERHHLLFTVHHVVFDGWSLGVFAEDLGALYAAECSGTGSPLEPLAAQYADYAIWQRDRLAGDELDTLQTFWRERLTGAATLEFPTDRPRPAEMTYTGRLLRRTLRGAPHDKLVELARSAGTTPYTVYLAAFFALLQRYTNQDDLVIGSPSANRDRPEIEQTVGFFVTMLPLRVDAGGDPTLREMVERVRTVVQESIGHGGLPFDRLVEAVRPVRDPSRSPIFQVAFTFQNAGRDLTLPDLDVHRVPVDPGSSRFDMSWNVLEGPDGIHLEVEFNTDLFDAETIDALIADYGVLLAATVSAADTKVAAVDLLDDAERDALLHRWNGPRREVPDTTVPRMFADRVAADPDAVALVVGTDEISYAELDRRSNRLARMLSASGARPGELVALSLPRGADLVVSILAVLKAGAAYLPLDPKNPAARLAAILDDARPVVTLATGETAGNLPVDGSGVLLLDDDTLLGELAGMPDSPPDCPATAADLAYVIYTSGSTGVPKGVLLEHRNVVNFIGSVQELFELTPADRVLGFAAHTFDVSVFETFAALLTGARLHLATGDDRLDIERLQGLLERDGITVVDLPPSMMALLDPDRLPRLRIVFVGGEAFPGDLVNRWSPGRRFFNGYGPTECTVTMIVQECAGHWDTSPPIGLPMANHVAHVLDPAGNLVPLGVPGELVIGGAGLARGYLKRTELTAEKFVPDPFGTAPGGRLYHTGDLVKRDRDGALVFLGRIDQQVKIRGLRIELGEIEAQLDRLDEVVQSVVQPWTDDRGEKQLVGYVTAAKPGIDPAAIRAALAEHLPSYMVPAHVLVLTELPLTTSGKVNRAALPAPQVSTDTAERPVRYADEIERTIAEDIFAPVLGVPRVDPFGNFFELGGHSLGAAQAVSRLRRAYPVEISLADFFRAPHVHALAELTRAQLAAKPSEDDLLQMIESMTDEEAARLLAADGDER</sequence>
<dbReference type="InterPro" id="IPR000873">
    <property type="entry name" value="AMP-dep_synth/lig_dom"/>
</dbReference>
<accession>A0A919MF16</accession>
<dbReference type="InterPro" id="IPR045851">
    <property type="entry name" value="AMP-bd_C_sf"/>
</dbReference>
<keyword evidence="6" id="KW-1185">Reference proteome</keyword>
<protein>
    <recommendedName>
        <fullName evidence="4">Carrier domain-containing protein</fullName>
    </recommendedName>
</protein>
<dbReference type="Gene3D" id="3.40.50.980">
    <property type="match status" value="2"/>
</dbReference>
<dbReference type="InterPro" id="IPR010071">
    <property type="entry name" value="AA_adenyl_dom"/>
</dbReference>
<dbReference type="Proteomes" id="UP000598174">
    <property type="component" value="Unassembled WGS sequence"/>
</dbReference>
<dbReference type="InterPro" id="IPR036736">
    <property type="entry name" value="ACP-like_sf"/>
</dbReference>
<evidence type="ECO:0000256" key="2">
    <source>
        <dbReference type="ARBA" id="ARBA00022450"/>
    </source>
</evidence>
<dbReference type="InterPro" id="IPR001242">
    <property type="entry name" value="Condensation_dom"/>
</dbReference>
<dbReference type="SUPFAM" id="SSF52777">
    <property type="entry name" value="CoA-dependent acyltransferases"/>
    <property type="match status" value="2"/>
</dbReference>
<dbReference type="FunFam" id="3.30.300.30:FF:000010">
    <property type="entry name" value="Enterobactin synthetase component F"/>
    <property type="match status" value="1"/>
</dbReference>
<dbReference type="GO" id="GO:0005737">
    <property type="term" value="C:cytoplasm"/>
    <property type="evidence" value="ECO:0007669"/>
    <property type="project" value="TreeGrafter"/>
</dbReference>
<dbReference type="CDD" id="cd05930">
    <property type="entry name" value="A_NRPS"/>
    <property type="match status" value="1"/>
</dbReference>
<dbReference type="NCBIfam" id="TIGR01733">
    <property type="entry name" value="AA-adenyl-dom"/>
    <property type="match status" value="1"/>
</dbReference>
<evidence type="ECO:0000259" key="4">
    <source>
        <dbReference type="PROSITE" id="PS50075"/>
    </source>
</evidence>
<keyword evidence="3" id="KW-0597">Phosphoprotein</keyword>
<dbReference type="Pfam" id="PF13193">
    <property type="entry name" value="AMP-binding_C"/>
    <property type="match status" value="1"/>
</dbReference>